<dbReference type="Proteomes" id="UP000265750">
    <property type="component" value="Unassembled WGS sequence"/>
</dbReference>
<dbReference type="InterPro" id="IPR000182">
    <property type="entry name" value="GNAT_dom"/>
</dbReference>
<accession>A0A3A1WLC9</accession>
<dbReference type="SUPFAM" id="SSF55729">
    <property type="entry name" value="Acyl-CoA N-acyltransferases (Nat)"/>
    <property type="match status" value="1"/>
</dbReference>
<dbReference type="PROSITE" id="PS51186">
    <property type="entry name" value="GNAT"/>
    <property type="match status" value="1"/>
</dbReference>
<proteinExistence type="predicted"/>
<evidence type="ECO:0000313" key="4">
    <source>
        <dbReference type="Proteomes" id="UP000265750"/>
    </source>
</evidence>
<evidence type="ECO:0000313" key="3">
    <source>
        <dbReference type="EMBL" id="RIY01039.1"/>
    </source>
</evidence>
<dbReference type="GO" id="GO:0016747">
    <property type="term" value="F:acyltransferase activity, transferring groups other than amino-acyl groups"/>
    <property type="evidence" value="ECO:0007669"/>
    <property type="project" value="InterPro"/>
</dbReference>
<dbReference type="Gene3D" id="3.40.630.30">
    <property type="match status" value="1"/>
</dbReference>
<dbReference type="AlphaFoldDB" id="A0A3A1WLC9"/>
<dbReference type="EMBL" id="QYRN01000005">
    <property type="protein sequence ID" value="RIY01039.1"/>
    <property type="molecule type" value="Genomic_DNA"/>
</dbReference>
<protein>
    <submittedName>
        <fullName evidence="3">N-acetyltransferase</fullName>
    </submittedName>
</protein>
<gene>
    <name evidence="3" type="ORF">D3218_11665</name>
</gene>
<reference evidence="4" key="1">
    <citation type="submission" date="2018-09" db="EMBL/GenBank/DDBJ databases">
        <authorList>
            <person name="Tuo L."/>
        </authorList>
    </citation>
    <scope>NUCLEOTIDE SEQUENCE [LARGE SCALE GENOMIC DNA]</scope>
    <source>
        <strain evidence="4">M2BS4Y-1</strain>
    </source>
</reference>
<dbReference type="OrthoDB" id="9797178at2"/>
<name>A0A3A1WLC9_9HYPH</name>
<dbReference type="CDD" id="cd04301">
    <property type="entry name" value="NAT_SF"/>
    <property type="match status" value="1"/>
</dbReference>
<keyword evidence="4" id="KW-1185">Reference proteome</keyword>
<dbReference type="InterPro" id="IPR016181">
    <property type="entry name" value="Acyl_CoA_acyltransferase"/>
</dbReference>
<dbReference type="Pfam" id="PF00583">
    <property type="entry name" value="Acetyltransf_1"/>
    <property type="match status" value="1"/>
</dbReference>
<feature type="region of interest" description="Disordered" evidence="1">
    <location>
        <begin position="1"/>
        <end position="32"/>
    </location>
</feature>
<evidence type="ECO:0000256" key="1">
    <source>
        <dbReference type="SAM" id="MobiDB-lite"/>
    </source>
</evidence>
<sequence>MGLEDDGRGPRSRGPVQAARLRSGDRRLPPAGGIAMSAREPSRLAIREMAAGELVLVQTIHASAFGRDEEARLPHAIVSAGHDVISVVATDGDYFVAHALFTALEGADRALALGPVAVVPDRQGEGIGVRLVRFGLDLARERGWRSVFVLGDPGFYGRLGFRANLARGAVVPWAGPNFQALELVPGALAGWSGVLVYPDAFGAGDDEDDD</sequence>
<evidence type="ECO:0000259" key="2">
    <source>
        <dbReference type="PROSITE" id="PS51186"/>
    </source>
</evidence>
<comment type="caution">
    <text evidence="3">The sequence shown here is derived from an EMBL/GenBank/DDBJ whole genome shotgun (WGS) entry which is preliminary data.</text>
</comment>
<keyword evidence="3" id="KW-0808">Transferase</keyword>
<organism evidence="3 4">
    <name type="scientific">Aureimonas flava</name>
    <dbReference type="NCBI Taxonomy" id="2320271"/>
    <lineage>
        <taxon>Bacteria</taxon>
        <taxon>Pseudomonadati</taxon>
        <taxon>Pseudomonadota</taxon>
        <taxon>Alphaproteobacteria</taxon>
        <taxon>Hyphomicrobiales</taxon>
        <taxon>Aurantimonadaceae</taxon>
        <taxon>Aureimonas</taxon>
    </lineage>
</organism>
<feature type="domain" description="N-acetyltransferase" evidence="2">
    <location>
        <begin position="44"/>
        <end position="182"/>
    </location>
</feature>